<dbReference type="EMBL" id="JAUFSA010000007">
    <property type="protein sequence ID" value="MDP7739664.1"/>
    <property type="molecule type" value="Genomic_DNA"/>
</dbReference>
<proteinExistence type="predicted"/>
<keyword evidence="2" id="KW-0472">Membrane</keyword>
<keyword evidence="2" id="KW-0812">Transmembrane</keyword>
<keyword evidence="2" id="KW-1133">Transmembrane helix</keyword>
<sequence>MALSAELTDCGYRSVRVYTLAMRFPRMVGKGFNGERLPGGPYTVPQFVGGGMIFGLSGISAYYCPIGNPIINVLIGAGLAFLVGGALANIPVDGIRLTTRLRWLAGLLVSRAPSTTEVMPTGSPLALVGGDVMVLPSPRQSKGGPPRRATQHPTGGVQGSGVRPARPAPADTPLNVAAPAAAAAVFSALTGR</sequence>
<evidence type="ECO:0000313" key="4">
    <source>
        <dbReference type="Proteomes" id="UP001229081"/>
    </source>
</evidence>
<feature type="region of interest" description="Disordered" evidence="1">
    <location>
        <begin position="136"/>
        <end position="173"/>
    </location>
</feature>
<dbReference type="RefSeq" id="WP_306256092.1">
    <property type="nucleotide sequence ID" value="NZ_JAUFSA010000007.1"/>
</dbReference>
<name>A0AAJ1SE55_9MYCO</name>
<evidence type="ECO:0000313" key="3">
    <source>
        <dbReference type="EMBL" id="MDP7739664.1"/>
    </source>
</evidence>
<evidence type="ECO:0000256" key="2">
    <source>
        <dbReference type="SAM" id="Phobius"/>
    </source>
</evidence>
<feature type="transmembrane region" description="Helical" evidence="2">
    <location>
        <begin position="69"/>
        <end position="92"/>
    </location>
</feature>
<dbReference type="Proteomes" id="UP001229081">
    <property type="component" value="Unassembled WGS sequence"/>
</dbReference>
<accession>A0AAJ1SE55</accession>
<dbReference type="AlphaFoldDB" id="A0AAJ1SE55"/>
<comment type="caution">
    <text evidence="3">The sequence shown here is derived from an EMBL/GenBank/DDBJ whole genome shotgun (WGS) entry which is preliminary data.</text>
</comment>
<evidence type="ECO:0000256" key="1">
    <source>
        <dbReference type="SAM" id="MobiDB-lite"/>
    </source>
</evidence>
<gene>
    <name evidence="3" type="ORF">QXL92_33600</name>
</gene>
<organism evidence="3 4">
    <name type="scientific">Mycobacterium paragordonae</name>
    <dbReference type="NCBI Taxonomy" id="1389713"/>
    <lineage>
        <taxon>Bacteria</taxon>
        <taxon>Bacillati</taxon>
        <taxon>Actinomycetota</taxon>
        <taxon>Actinomycetes</taxon>
        <taxon>Mycobacteriales</taxon>
        <taxon>Mycobacteriaceae</taxon>
        <taxon>Mycobacterium</taxon>
    </lineage>
</organism>
<feature type="transmembrane region" description="Helical" evidence="2">
    <location>
        <begin position="42"/>
        <end position="63"/>
    </location>
</feature>
<protein>
    <submittedName>
        <fullName evidence="3">Uncharacterized protein</fullName>
    </submittedName>
</protein>
<reference evidence="3" key="1">
    <citation type="submission" date="2023-06" db="EMBL/GenBank/DDBJ databases">
        <title>Identification of two novel mycobacterium reveal diversities and complexities of Mycobacterium gordonae clade.</title>
        <authorList>
            <person name="Matsumoto Y."/>
            <person name="Nakamura S."/>
            <person name="Motooka D."/>
            <person name="Fukushima K."/>
        </authorList>
    </citation>
    <scope>NUCLEOTIDE SEQUENCE</scope>
    <source>
        <strain evidence="3">TY812</strain>
    </source>
</reference>